<dbReference type="Proteomes" id="UP000190044">
    <property type="component" value="Unassembled WGS sequence"/>
</dbReference>
<dbReference type="InterPro" id="IPR047650">
    <property type="entry name" value="Transpos_IS110"/>
</dbReference>
<feature type="non-terminal residue" evidence="3">
    <location>
        <position position="1"/>
    </location>
</feature>
<dbReference type="InterPro" id="IPR002525">
    <property type="entry name" value="Transp_IS110-like_N"/>
</dbReference>
<accession>A0A1T5G085</accession>
<dbReference type="GO" id="GO:0003677">
    <property type="term" value="F:DNA binding"/>
    <property type="evidence" value="ECO:0007669"/>
    <property type="project" value="InterPro"/>
</dbReference>
<dbReference type="Pfam" id="PF02371">
    <property type="entry name" value="Transposase_20"/>
    <property type="match status" value="1"/>
</dbReference>
<feature type="domain" description="Transposase IS110-like N-terminal" evidence="1">
    <location>
        <begin position="69"/>
        <end position="207"/>
    </location>
</feature>
<dbReference type="PANTHER" id="PTHR33055:SF3">
    <property type="entry name" value="PUTATIVE TRANSPOSASE FOR IS117-RELATED"/>
    <property type="match status" value="1"/>
</dbReference>
<protein>
    <submittedName>
        <fullName evidence="3">Transposase</fullName>
    </submittedName>
</protein>
<dbReference type="GO" id="GO:0006313">
    <property type="term" value="P:DNA transposition"/>
    <property type="evidence" value="ECO:0007669"/>
    <property type="project" value="InterPro"/>
</dbReference>
<name>A0A1T5G085_9SPHN</name>
<proteinExistence type="predicted"/>
<dbReference type="NCBIfam" id="NF033542">
    <property type="entry name" value="transpos_IS110"/>
    <property type="match status" value="1"/>
</dbReference>
<keyword evidence="4" id="KW-1185">Reference proteome</keyword>
<dbReference type="AlphaFoldDB" id="A0A1T5G085"/>
<evidence type="ECO:0000313" key="3">
    <source>
        <dbReference type="EMBL" id="SKC01861.1"/>
    </source>
</evidence>
<feature type="domain" description="Transposase IS116/IS110/IS902 C-terminal" evidence="2">
    <location>
        <begin position="276"/>
        <end position="350"/>
    </location>
</feature>
<sequence length="407" mass="44962">ALIDQVFMDCPWYGSRQMARHLQRMGHAVGRRRVRPVSNYGMARPFPPASDMMPVLEKGRSEPMSIVILGVDLGKNACSVVGVDAAGAVVLRRSMRRQTLIDYVAKLPSCVIAMEACCGAHHLGRLFAARGHEIRLMSPEYVRPYVKAQKNDDRDAEAIAEAASRPTMRFVDLKSEEQLDLQTLHRVRSRLVAERTSLINQARAILLERGMIFPAGRRKLEAGLDVLLADGADACLSPRMRQLVGELRAEWQVLDARIETLNGEFVETARHDETMRRLTSIPGIGVLNATALVAAVGNGSGFNKARDLGAWLGLVPRQYSTGGKARLFGITKRGNKYLRTLLIHGARAALPSLSQSDTPIGRWLKAMIERGVHRNVVVVALANKLARIAWAALRKDVRFEHSYPVAA</sequence>
<dbReference type="Pfam" id="PF01548">
    <property type="entry name" value="DEDD_Tnp_IS110"/>
    <property type="match status" value="1"/>
</dbReference>
<evidence type="ECO:0000259" key="1">
    <source>
        <dbReference type="Pfam" id="PF01548"/>
    </source>
</evidence>
<dbReference type="EMBL" id="FUYP01000051">
    <property type="protein sequence ID" value="SKC01861.1"/>
    <property type="molecule type" value="Genomic_DNA"/>
</dbReference>
<evidence type="ECO:0000259" key="2">
    <source>
        <dbReference type="Pfam" id="PF02371"/>
    </source>
</evidence>
<evidence type="ECO:0000313" key="4">
    <source>
        <dbReference type="Proteomes" id="UP000190044"/>
    </source>
</evidence>
<organism evidence="3 4">
    <name type="scientific">Sphingopyxis flava</name>
    <dbReference type="NCBI Taxonomy" id="1507287"/>
    <lineage>
        <taxon>Bacteria</taxon>
        <taxon>Pseudomonadati</taxon>
        <taxon>Pseudomonadota</taxon>
        <taxon>Alphaproteobacteria</taxon>
        <taxon>Sphingomonadales</taxon>
        <taxon>Sphingomonadaceae</taxon>
        <taxon>Sphingopyxis</taxon>
    </lineage>
</organism>
<dbReference type="GO" id="GO:0004803">
    <property type="term" value="F:transposase activity"/>
    <property type="evidence" value="ECO:0007669"/>
    <property type="project" value="InterPro"/>
</dbReference>
<gene>
    <name evidence="3" type="ORF">SAMN06295937_105114</name>
</gene>
<reference evidence="4" key="1">
    <citation type="submission" date="2017-02" db="EMBL/GenBank/DDBJ databases">
        <authorList>
            <person name="Varghese N."/>
            <person name="Submissions S."/>
        </authorList>
    </citation>
    <scope>NUCLEOTIDE SEQUENCE [LARGE SCALE GENOMIC DNA]</scope>
    <source>
        <strain evidence="4">R11H</strain>
    </source>
</reference>
<dbReference type="InterPro" id="IPR003346">
    <property type="entry name" value="Transposase_20"/>
</dbReference>
<dbReference type="PANTHER" id="PTHR33055">
    <property type="entry name" value="TRANSPOSASE FOR INSERTION SEQUENCE ELEMENT IS1111A"/>
    <property type="match status" value="1"/>
</dbReference>